<dbReference type="EMBL" id="BMTZ01000048">
    <property type="protein sequence ID" value="GGT83274.1"/>
    <property type="molecule type" value="Genomic_DNA"/>
</dbReference>
<keyword evidence="1" id="KW-0812">Transmembrane</keyword>
<evidence type="ECO:0000313" key="3">
    <source>
        <dbReference type="Proteomes" id="UP000629911"/>
    </source>
</evidence>
<accession>A0ABQ2U8P0</accession>
<keyword evidence="3" id="KW-1185">Reference proteome</keyword>
<reference evidence="3" key="1">
    <citation type="journal article" date="2019" name="Int. J. Syst. Evol. Microbiol.">
        <title>The Global Catalogue of Microorganisms (GCM) 10K type strain sequencing project: providing services to taxonomists for standard genome sequencing and annotation.</title>
        <authorList>
            <consortium name="The Broad Institute Genomics Platform"/>
            <consortium name="The Broad Institute Genome Sequencing Center for Infectious Disease"/>
            <person name="Wu L."/>
            <person name="Ma J."/>
        </authorList>
    </citation>
    <scope>NUCLEOTIDE SEQUENCE [LARGE SCALE GENOMIC DNA]</scope>
    <source>
        <strain evidence="3">JCM 4422</strain>
    </source>
</reference>
<feature type="transmembrane region" description="Helical" evidence="1">
    <location>
        <begin position="68"/>
        <end position="87"/>
    </location>
</feature>
<protein>
    <recommendedName>
        <fullName evidence="4">Integral membrane protein</fullName>
    </recommendedName>
</protein>
<dbReference type="Proteomes" id="UP000629911">
    <property type="component" value="Unassembled WGS sequence"/>
</dbReference>
<name>A0ABQ2U8P0_9ACTN</name>
<gene>
    <name evidence="2" type="ORF">GCM10010287_66680</name>
</gene>
<feature type="transmembrane region" description="Helical" evidence="1">
    <location>
        <begin position="44"/>
        <end position="61"/>
    </location>
</feature>
<proteinExistence type="predicted"/>
<keyword evidence="1" id="KW-1133">Transmembrane helix</keyword>
<sequence length="94" mass="9754">MVSGAFASFCLALVWGGVAGLRTGWIHPWERAGVLRPVPHGLGLVFTGSGLLCLTGVLAFVPVGDALAYLLTIGVCLFLTGTLLLGVSRFPDRG</sequence>
<keyword evidence="1" id="KW-0472">Membrane</keyword>
<comment type="caution">
    <text evidence="2">The sequence shown here is derived from an EMBL/GenBank/DDBJ whole genome shotgun (WGS) entry which is preliminary data.</text>
</comment>
<evidence type="ECO:0000256" key="1">
    <source>
        <dbReference type="SAM" id="Phobius"/>
    </source>
</evidence>
<evidence type="ECO:0008006" key="4">
    <source>
        <dbReference type="Google" id="ProtNLM"/>
    </source>
</evidence>
<organism evidence="2 3">
    <name type="scientific">Streptomyces variabilis</name>
    <dbReference type="NCBI Taxonomy" id="67372"/>
    <lineage>
        <taxon>Bacteria</taxon>
        <taxon>Bacillati</taxon>
        <taxon>Actinomycetota</taxon>
        <taxon>Actinomycetes</taxon>
        <taxon>Kitasatosporales</taxon>
        <taxon>Streptomycetaceae</taxon>
        <taxon>Streptomyces</taxon>
        <taxon>Streptomyces griseoincarnatus group</taxon>
    </lineage>
</organism>
<evidence type="ECO:0000313" key="2">
    <source>
        <dbReference type="EMBL" id="GGT83274.1"/>
    </source>
</evidence>